<keyword evidence="2" id="KW-1185">Reference proteome</keyword>
<accession>A0A1Z4JP59</accession>
<proteinExistence type="predicted"/>
<name>A0A1Z4JP59_LEPBY</name>
<sequence length="118" mass="13634">MSLQSVFTARFQEIICRDRRLSRALIGFHQDLQDNGTRIIYLRCKPNDVYVLTCRLLKITQRLLALGTFERIVITDGFSDRVFEVADLIALCPAIETPYLGSRDRASQMERRRPALSE</sequence>
<dbReference type="EMBL" id="AP018203">
    <property type="protein sequence ID" value="BAY58551.1"/>
    <property type="molecule type" value="Genomic_DNA"/>
</dbReference>
<protein>
    <submittedName>
        <fullName evidence="1">Uncharacterized protein</fullName>
    </submittedName>
</protein>
<gene>
    <name evidence="1" type="ORF">NIES2135_54240</name>
</gene>
<evidence type="ECO:0000313" key="2">
    <source>
        <dbReference type="Proteomes" id="UP000217895"/>
    </source>
</evidence>
<dbReference type="AlphaFoldDB" id="A0A1Z4JP59"/>
<organism evidence="1 2">
    <name type="scientific">Leptolyngbya boryana NIES-2135</name>
    <dbReference type="NCBI Taxonomy" id="1973484"/>
    <lineage>
        <taxon>Bacteria</taxon>
        <taxon>Bacillati</taxon>
        <taxon>Cyanobacteriota</taxon>
        <taxon>Cyanophyceae</taxon>
        <taxon>Leptolyngbyales</taxon>
        <taxon>Leptolyngbyaceae</taxon>
        <taxon>Leptolyngbya group</taxon>
        <taxon>Leptolyngbya</taxon>
    </lineage>
</organism>
<evidence type="ECO:0000313" key="1">
    <source>
        <dbReference type="EMBL" id="BAY58551.1"/>
    </source>
</evidence>
<dbReference type="Proteomes" id="UP000217895">
    <property type="component" value="Chromosome"/>
</dbReference>
<reference evidence="1 2" key="1">
    <citation type="submission" date="2017-06" db="EMBL/GenBank/DDBJ databases">
        <title>Genome sequencing of cyanobaciteial culture collection at National Institute for Environmental Studies (NIES).</title>
        <authorList>
            <person name="Hirose Y."/>
            <person name="Shimura Y."/>
            <person name="Fujisawa T."/>
            <person name="Nakamura Y."/>
            <person name="Kawachi M."/>
        </authorList>
    </citation>
    <scope>NUCLEOTIDE SEQUENCE [LARGE SCALE GENOMIC DNA]</scope>
    <source>
        <strain evidence="1 2">NIES-2135</strain>
    </source>
</reference>